<dbReference type="Proteomes" id="UP000729402">
    <property type="component" value="Unassembled WGS sequence"/>
</dbReference>
<dbReference type="EMBL" id="JAAALK010000285">
    <property type="protein sequence ID" value="KAG8066265.1"/>
    <property type="molecule type" value="Genomic_DNA"/>
</dbReference>
<evidence type="ECO:0000313" key="2">
    <source>
        <dbReference type="EMBL" id="KAG8066265.1"/>
    </source>
</evidence>
<dbReference type="AlphaFoldDB" id="A0A8J5SSM2"/>
<feature type="region of interest" description="Disordered" evidence="1">
    <location>
        <begin position="1"/>
        <end position="25"/>
    </location>
</feature>
<proteinExistence type="predicted"/>
<accession>A0A8J5SSM2</accession>
<reference evidence="2" key="1">
    <citation type="journal article" date="2021" name="bioRxiv">
        <title>Whole Genome Assembly and Annotation of Northern Wild Rice, Zizania palustris L., Supports a Whole Genome Duplication in the Zizania Genus.</title>
        <authorList>
            <person name="Haas M."/>
            <person name="Kono T."/>
            <person name="Macchietto M."/>
            <person name="Millas R."/>
            <person name="McGilp L."/>
            <person name="Shao M."/>
            <person name="Duquette J."/>
            <person name="Hirsch C.N."/>
            <person name="Kimball J."/>
        </authorList>
    </citation>
    <scope>NUCLEOTIDE SEQUENCE</scope>
    <source>
        <tissue evidence="2">Fresh leaf tissue</tissue>
    </source>
</reference>
<keyword evidence="3" id="KW-1185">Reference proteome</keyword>
<gene>
    <name evidence="2" type="ORF">GUJ93_ZPchr0004g39958</name>
</gene>
<reference evidence="2" key="2">
    <citation type="submission" date="2021-02" db="EMBL/GenBank/DDBJ databases">
        <authorList>
            <person name="Kimball J.A."/>
            <person name="Haas M.W."/>
            <person name="Macchietto M."/>
            <person name="Kono T."/>
            <person name="Duquette J."/>
            <person name="Shao M."/>
        </authorList>
    </citation>
    <scope>NUCLEOTIDE SEQUENCE</scope>
    <source>
        <tissue evidence="2">Fresh leaf tissue</tissue>
    </source>
</reference>
<comment type="caution">
    <text evidence="2">The sequence shown here is derived from an EMBL/GenBank/DDBJ whole genome shotgun (WGS) entry which is preliminary data.</text>
</comment>
<name>A0A8J5SSM2_ZIZPA</name>
<feature type="region of interest" description="Disordered" evidence="1">
    <location>
        <begin position="73"/>
        <end position="98"/>
    </location>
</feature>
<evidence type="ECO:0000256" key="1">
    <source>
        <dbReference type="SAM" id="MobiDB-lite"/>
    </source>
</evidence>
<evidence type="ECO:0000313" key="3">
    <source>
        <dbReference type="Proteomes" id="UP000729402"/>
    </source>
</evidence>
<sequence>MARAKAKREGALHSLLPSSLRYPRPPCPYRDSAAHNWEMDTGISTVRGDAGRRRQLCRRGLSLLPRACVRVRTQTTQGRPDDETAPLERQGRVYPSML</sequence>
<organism evidence="2 3">
    <name type="scientific">Zizania palustris</name>
    <name type="common">Northern wild rice</name>
    <dbReference type="NCBI Taxonomy" id="103762"/>
    <lineage>
        <taxon>Eukaryota</taxon>
        <taxon>Viridiplantae</taxon>
        <taxon>Streptophyta</taxon>
        <taxon>Embryophyta</taxon>
        <taxon>Tracheophyta</taxon>
        <taxon>Spermatophyta</taxon>
        <taxon>Magnoliopsida</taxon>
        <taxon>Liliopsida</taxon>
        <taxon>Poales</taxon>
        <taxon>Poaceae</taxon>
        <taxon>BOP clade</taxon>
        <taxon>Oryzoideae</taxon>
        <taxon>Oryzeae</taxon>
        <taxon>Zizaniinae</taxon>
        <taxon>Zizania</taxon>
    </lineage>
</organism>
<protein>
    <submittedName>
        <fullName evidence="2">Uncharacterized protein</fullName>
    </submittedName>
</protein>